<comment type="caution">
    <text evidence="1">The sequence shown here is derived from an EMBL/GenBank/DDBJ whole genome shotgun (WGS) entry which is preliminary data.</text>
</comment>
<evidence type="ECO:0000313" key="1">
    <source>
        <dbReference type="EMBL" id="KAI4297311.1"/>
    </source>
</evidence>
<dbReference type="EMBL" id="CM039439">
    <property type="protein sequence ID" value="KAI4297311.1"/>
    <property type="molecule type" value="Genomic_DNA"/>
</dbReference>
<protein>
    <submittedName>
        <fullName evidence="1">Uncharacterized protein</fullName>
    </submittedName>
</protein>
<gene>
    <name evidence="1" type="ORF">L6164_037205</name>
</gene>
<organism evidence="1 2">
    <name type="scientific">Bauhinia variegata</name>
    <name type="common">Purple orchid tree</name>
    <name type="synonym">Phanera variegata</name>
    <dbReference type="NCBI Taxonomy" id="167791"/>
    <lineage>
        <taxon>Eukaryota</taxon>
        <taxon>Viridiplantae</taxon>
        <taxon>Streptophyta</taxon>
        <taxon>Embryophyta</taxon>
        <taxon>Tracheophyta</taxon>
        <taxon>Spermatophyta</taxon>
        <taxon>Magnoliopsida</taxon>
        <taxon>eudicotyledons</taxon>
        <taxon>Gunneridae</taxon>
        <taxon>Pentapetalae</taxon>
        <taxon>rosids</taxon>
        <taxon>fabids</taxon>
        <taxon>Fabales</taxon>
        <taxon>Fabaceae</taxon>
        <taxon>Cercidoideae</taxon>
        <taxon>Cercideae</taxon>
        <taxon>Bauhiniinae</taxon>
        <taxon>Bauhinia</taxon>
    </lineage>
</organism>
<proteinExistence type="predicted"/>
<keyword evidence="2" id="KW-1185">Reference proteome</keyword>
<dbReference type="Proteomes" id="UP000828941">
    <property type="component" value="Chromosome 14"/>
</dbReference>
<evidence type="ECO:0000313" key="2">
    <source>
        <dbReference type="Proteomes" id="UP000828941"/>
    </source>
</evidence>
<reference evidence="1 2" key="1">
    <citation type="journal article" date="2022" name="DNA Res.">
        <title>Chromosomal-level genome assembly of the orchid tree Bauhinia variegata (Leguminosae; Cercidoideae) supports the allotetraploid origin hypothesis of Bauhinia.</title>
        <authorList>
            <person name="Zhong Y."/>
            <person name="Chen Y."/>
            <person name="Zheng D."/>
            <person name="Pang J."/>
            <person name="Liu Y."/>
            <person name="Luo S."/>
            <person name="Meng S."/>
            <person name="Qian L."/>
            <person name="Wei D."/>
            <person name="Dai S."/>
            <person name="Zhou R."/>
        </authorList>
    </citation>
    <scope>NUCLEOTIDE SEQUENCE [LARGE SCALE GENOMIC DNA]</scope>
    <source>
        <strain evidence="1">BV-YZ2020</strain>
    </source>
</reference>
<name>A0ACB9KJI9_BAUVA</name>
<sequence>MWDFTSVHSIITLTITIARLTSFAISLACTSSGKELEGYRKKLARAEAIFEASKTTAKPEGTRPTNKTGFRGLIGKKVDSIEYYSEKINETIPKLESEQKITLREKQQNAAVVFFNNRVTAASAAQSLHAQMVDHWTVIDAPERRQILWPNLKIKFFERQVRQYVPVVNIKALRTVLEAYLPQLALIIFLALLPKLLFFLSKLEVIVPLRIPFGIAYFGLAWLILQNQALKVYVPSYESYRRMWPHIHNRILASLILYQVTMVGYFIVQKFYYTPLLFPLPILSLLYGFVSAKKFYRAFRLPALEIAAYELKEFQTWN</sequence>
<accession>A0ACB9KJI9</accession>